<feature type="domain" description="MYND-type" evidence="19">
    <location>
        <begin position="144"/>
        <end position="194"/>
    </location>
</feature>
<dbReference type="EMBL" id="JAULSW010000001">
    <property type="protein sequence ID" value="KAK3392747.1"/>
    <property type="molecule type" value="Genomic_DNA"/>
</dbReference>
<reference evidence="20" key="2">
    <citation type="submission" date="2023-06" db="EMBL/GenBank/DDBJ databases">
        <authorList>
            <consortium name="Lawrence Berkeley National Laboratory"/>
            <person name="Haridas S."/>
            <person name="Hensen N."/>
            <person name="Bonometti L."/>
            <person name="Westerberg I."/>
            <person name="Brannstrom I.O."/>
            <person name="Guillou S."/>
            <person name="Cros-Aarteil S."/>
            <person name="Calhoun S."/>
            <person name="Kuo A."/>
            <person name="Mondo S."/>
            <person name="Pangilinan J."/>
            <person name="Riley R."/>
            <person name="LaButti K."/>
            <person name="Andreopoulos B."/>
            <person name="Lipzen A."/>
            <person name="Chen C."/>
            <person name="Yanf M."/>
            <person name="Daum C."/>
            <person name="Ng V."/>
            <person name="Clum A."/>
            <person name="Steindorff A."/>
            <person name="Ohm R."/>
            <person name="Martin F."/>
            <person name="Silar P."/>
            <person name="Natvig D."/>
            <person name="Lalanne C."/>
            <person name="Gautier V."/>
            <person name="Ament-velasquez S.L."/>
            <person name="Kruys A."/>
            <person name="Hutchinson M.I."/>
            <person name="Powell A.J."/>
            <person name="Barry K."/>
            <person name="Miller A.N."/>
            <person name="Grigoriev I.V."/>
            <person name="Debuchy R."/>
            <person name="Gladieux P."/>
            <person name="Thoren M.H."/>
            <person name="Johannesson H."/>
        </authorList>
    </citation>
    <scope>NUCLEOTIDE SEQUENCE</scope>
    <source>
        <strain evidence="20">CBS 232.78</strain>
    </source>
</reference>
<dbReference type="GO" id="GO:0008270">
    <property type="term" value="F:zinc ion binding"/>
    <property type="evidence" value="ECO:0007669"/>
    <property type="project" value="UniProtKB-KW"/>
</dbReference>
<keyword evidence="4" id="KW-0150">Chloroplast</keyword>
<reference evidence="20" key="1">
    <citation type="journal article" date="2023" name="Mol. Phylogenet. Evol.">
        <title>Genome-scale phylogeny and comparative genomics of the fungal order Sordariales.</title>
        <authorList>
            <person name="Hensen N."/>
            <person name="Bonometti L."/>
            <person name="Westerberg I."/>
            <person name="Brannstrom I.O."/>
            <person name="Guillou S."/>
            <person name="Cros-Aarteil S."/>
            <person name="Calhoun S."/>
            <person name="Haridas S."/>
            <person name="Kuo A."/>
            <person name="Mondo S."/>
            <person name="Pangilinan J."/>
            <person name="Riley R."/>
            <person name="LaButti K."/>
            <person name="Andreopoulos B."/>
            <person name="Lipzen A."/>
            <person name="Chen C."/>
            <person name="Yan M."/>
            <person name="Daum C."/>
            <person name="Ng V."/>
            <person name="Clum A."/>
            <person name="Steindorff A."/>
            <person name="Ohm R.A."/>
            <person name="Martin F."/>
            <person name="Silar P."/>
            <person name="Natvig D.O."/>
            <person name="Lalanne C."/>
            <person name="Gautier V."/>
            <person name="Ament-Velasquez S.L."/>
            <person name="Kruys A."/>
            <person name="Hutchinson M.I."/>
            <person name="Powell A.J."/>
            <person name="Barry K."/>
            <person name="Miller A.N."/>
            <person name="Grigoriev I.V."/>
            <person name="Debuchy R."/>
            <person name="Gladieux P."/>
            <person name="Hiltunen Thoren M."/>
            <person name="Johannesson H."/>
        </authorList>
    </citation>
    <scope>NUCLEOTIDE SEQUENCE</scope>
    <source>
        <strain evidence="20">CBS 232.78</strain>
    </source>
</reference>
<evidence type="ECO:0000313" key="21">
    <source>
        <dbReference type="Proteomes" id="UP001285441"/>
    </source>
</evidence>
<evidence type="ECO:0000256" key="18">
    <source>
        <dbReference type="PROSITE-ProRule" id="PRU00134"/>
    </source>
</evidence>
<evidence type="ECO:0000256" key="11">
    <source>
        <dbReference type="ARBA" id="ARBA00022833"/>
    </source>
</evidence>
<dbReference type="Gene3D" id="6.10.140.2220">
    <property type="match status" value="1"/>
</dbReference>
<dbReference type="PROSITE" id="PS50865">
    <property type="entry name" value="ZF_MYND_2"/>
    <property type="match status" value="1"/>
</dbReference>
<evidence type="ECO:0000256" key="2">
    <source>
        <dbReference type="ARBA" id="ARBA00004229"/>
    </source>
</evidence>
<name>A0AAE0P3X6_9PEZI</name>
<dbReference type="GO" id="GO:0016020">
    <property type="term" value="C:membrane"/>
    <property type="evidence" value="ECO:0007669"/>
    <property type="project" value="UniProtKB-SubCell"/>
</dbReference>
<evidence type="ECO:0000256" key="14">
    <source>
        <dbReference type="ARBA" id="ARBA00023136"/>
    </source>
</evidence>
<dbReference type="Pfam" id="PF01753">
    <property type="entry name" value="zf-MYND"/>
    <property type="match status" value="1"/>
</dbReference>
<keyword evidence="10" id="KW-0418">Kinase</keyword>
<evidence type="ECO:0000256" key="17">
    <source>
        <dbReference type="ARBA" id="ARBA00048889"/>
    </source>
</evidence>
<evidence type="ECO:0000256" key="15">
    <source>
        <dbReference type="ARBA" id="ARBA00024015"/>
    </source>
</evidence>
<dbReference type="GO" id="GO:0010276">
    <property type="term" value="F:phytol kinase activity"/>
    <property type="evidence" value="ECO:0007669"/>
    <property type="project" value="UniProtKB-EC"/>
</dbReference>
<comment type="catalytic activity">
    <reaction evidence="17">
        <text>phytol + CTP = phytyl phosphate + CDP + H(+)</text>
        <dbReference type="Rhea" id="RHEA:38055"/>
        <dbReference type="ChEBI" id="CHEBI:15378"/>
        <dbReference type="ChEBI" id="CHEBI:17327"/>
        <dbReference type="ChEBI" id="CHEBI:37563"/>
        <dbReference type="ChEBI" id="CHEBI:58069"/>
        <dbReference type="ChEBI" id="CHEBI:75483"/>
        <dbReference type="EC" id="2.7.1.182"/>
    </reaction>
</comment>
<keyword evidence="21" id="KW-1185">Reference proteome</keyword>
<evidence type="ECO:0000256" key="13">
    <source>
        <dbReference type="ARBA" id="ARBA00022989"/>
    </source>
</evidence>
<dbReference type="SUPFAM" id="SSF144232">
    <property type="entry name" value="HIT/MYND zinc finger-like"/>
    <property type="match status" value="1"/>
</dbReference>
<keyword evidence="13" id="KW-1133">Transmembrane helix</keyword>
<comment type="subcellular location">
    <subcellularLocation>
        <location evidence="1">Membrane</location>
        <topology evidence="1">Multi-pass membrane protein</topology>
    </subcellularLocation>
    <subcellularLocation>
        <location evidence="2">Plastid</location>
        <location evidence="2">Chloroplast</location>
    </subcellularLocation>
</comment>
<evidence type="ECO:0000256" key="9">
    <source>
        <dbReference type="ARBA" id="ARBA00022771"/>
    </source>
</evidence>
<keyword evidence="6" id="KW-0808">Transferase</keyword>
<keyword evidence="7" id="KW-0812">Transmembrane</keyword>
<evidence type="ECO:0000256" key="8">
    <source>
        <dbReference type="ARBA" id="ARBA00022723"/>
    </source>
</evidence>
<evidence type="ECO:0000256" key="16">
    <source>
        <dbReference type="ARBA" id="ARBA00039024"/>
    </source>
</evidence>
<dbReference type="Gene3D" id="1.25.40.10">
    <property type="entry name" value="Tetratricopeptide repeat domain"/>
    <property type="match status" value="1"/>
</dbReference>
<evidence type="ECO:0000256" key="1">
    <source>
        <dbReference type="ARBA" id="ARBA00004141"/>
    </source>
</evidence>
<evidence type="ECO:0000256" key="5">
    <source>
        <dbReference type="ARBA" id="ARBA00022640"/>
    </source>
</evidence>
<sequence>MANPTPQSVDPAALAKVNAEAKDITNRAFAAEMAGELAEALSLHGQALTRRLEGGTSNSTESVDAAINYNGLADIYLRLGVMDMAEESLKLALKIRDYIAYGGRELGPPQAAAATRDKLGRVFEARGDFEKAREIRLRGAAMGETLCGNASCSTPGGALLHTRDLKGCSACKSVFYCSPACQKKDWVKRHKPLCKAYIASQTSGRSFKRHINSNEIKQ</sequence>
<keyword evidence="14" id="KW-0472">Membrane</keyword>
<comment type="pathway">
    <text evidence="15">Cofactor biosynthesis; tocopherol biosynthesis.</text>
</comment>
<dbReference type="PROSITE" id="PS01360">
    <property type="entry name" value="ZF_MYND_1"/>
    <property type="match status" value="1"/>
</dbReference>
<dbReference type="PANTHER" id="PTHR32523">
    <property type="entry name" value="PHYTOL KINASE 1, CHLOROPLASTIC"/>
    <property type="match status" value="1"/>
</dbReference>
<comment type="similarity">
    <text evidence="3">Belongs to the polyprenol kinase family.</text>
</comment>
<keyword evidence="9 18" id="KW-0863">Zinc-finger</keyword>
<organism evidence="20 21">
    <name type="scientific">Podospora didyma</name>
    <dbReference type="NCBI Taxonomy" id="330526"/>
    <lineage>
        <taxon>Eukaryota</taxon>
        <taxon>Fungi</taxon>
        <taxon>Dikarya</taxon>
        <taxon>Ascomycota</taxon>
        <taxon>Pezizomycotina</taxon>
        <taxon>Sordariomycetes</taxon>
        <taxon>Sordariomycetidae</taxon>
        <taxon>Sordariales</taxon>
        <taxon>Podosporaceae</taxon>
        <taxon>Podospora</taxon>
    </lineage>
</organism>
<proteinExistence type="inferred from homology"/>
<evidence type="ECO:0000256" key="7">
    <source>
        <dbReference type="ARBA" id="ARBA00022692"/>
    </source>
</evidence>
<protein>
    <recommendedName>
        <fullName evidence="16">phytol kinase</fullName>
        <ecNumber evidence="16">2.7.1.182</ecNumber>
    </recommendedName>
</protein>
<dbReference type="PANTHER" id="PTHR32523:SF8">
    <property type="entry name" value="DOLICHOL KINASE"/>
    <property type="match status" value="1"/>
</dbReference>
<dbReference type="InterPro" id="IPR011990">
    <property type="entry name" value="TPR-like_helical_dom_sf"/>
</dbReference>
<dbReference type="InterPro" id="IPR002893">
    <property type="entry name" value="Znf_MYND"/>
</dbReference>
<evidence type="ECO:0000313" key="20">
    <source>
        <dbReference type="EMBL" id="KAK3392747.1"/>
    </source>
</evidence>
<dbReference type="InterPro" id="IPR039606">
    <property type="entry name" value="Phytol/farnesol_kinase"/>
</dbReference>
<dbReference type="EC" id="2.7.1.182" evidence="16"/>
<evidence type="ECO:0000256" key="10">
    <source>
        <dbReference type="ARBA" id="ARBA00022777"/>
    </source>
</evidence>
<evidence type="ECO:0000256" key="6">
    <source>
        <dbReference type="ARBA" id="ARBA00022679"/>
    </source>
</evidence>
<evidence type="ECO:0000256" key="12">
    <source>
        <dbReference type="ARBA" id="ARBA00022946"/>
    </source>
</evidence>
<comment type="caution">
    <text evidence="20">The sequence shown here is derived from an EMBL/GenBank/DDBJ whole genome shotgun (WGS) entry which is preliminary data.</text>
</comment>
<keyword evidence="8" id="KW-0479">Metal-binding</keyword>
<evidence type="ECO:0000256" key="4">
    <source>
        <dbReference type="ARBA" id="ARBA00022528"/>
    </source>
</evidence>
<evidence type="ECO:0000256" key="3">
    <source>
        <dbReference type="ARBA" id="ARBA00010794"/>
    </source>
</evidence>
<dbReference type="AlphaFoldDB" id="A0AAE0P3X6"/>
<dbReference type="SUPFAM" id="SSF48452">
    <property type="entry name" value="TPR-like"/>
    <property type="match status" value="1"/>
</dbReference>
<keyword evidence="5" id="KW-0934">Plastid</keyword>
<evidence type="ECO:0000259" key="19">
    <source>
        <dbReference type="PROSITE" id="PS50865"/>
    </source>
</evidence>
<gene>
    <name evidence="20" type="ORF">B0H63DRAFT_504807</name>
</gene>
<dbReference type="Proteomes" id="UP001285441">
    <property type="component" value="Unassembled WGS sequence"/>
</dbReference>
<accession>A0AAE0P3X6</accession>
<keyword evidence="12" id="KW-0809">Transit peptide</keyword>
<keyword evidence="11" id="KW-0862">Zinc</keyword>